<dbReference type="InterPro" id="IPR014710">
    <property type="entry name" value="RmlC-like_jellyroll"/>
</dbReference>
<keyword evidence="2" id="KW-0862">Zinc</keyword>
<dbReference type="GO" id="GO:0004476">
    <property type="term" value="F:mannose-6-phosphate isomerase activity"/>
    <property type="evidence" value="ECO:0007669"/>
    <property type="project" value="UniProtKB-EC"/>
</dbReference>
<proteinExistence type="predicted"/>
<organism evidence="3 4">
    <name type="scientific">Sphingobium xenophagum</name>
    <dbReference type="NCBI Taxonomy" id="121428"/>
    <lineage>
        <taxon>Bacteria</taxon>
        <taxon>Pseudomonadati</taxon>
        <taxon>Pseudomonadota</taxon>
        <taxon>Alphaproteobacteria</taxon>
        <taxon>Sphingomonadales</taxon>
        <taxon>Sphingomonadaceae</taxon>
        <taxon>Sphingobium</taxon>
    </lineage>
</organism>
<dbReference type="PANTHER" id="PTHR42742:SF3">
    <property type="entry name" value="FRUCTOKINASE"/>
    <property type="match status" value="1"/>
</dbReference>
<evidence type="ECO:0000313" key="3">
    <source>
        <dbReference type="EMBL" id="MDR7156675.1"/>
    </source>
</evidence>
<dbReference type="CDD" id="cd07010">
    <property type="entry name" value="cupin_PMI_type_I_N_bac"/>
    <property type="match status" value="1"/>
</dbReference>
<dbReference type="RefSeq" id="WP_310227158.1">
    <property type="nucleotide sequence ID" value="NZ_JAVDWV010000018.1"/>
</dbReference>
<gene>
    <name evidence="3" type="ORF">J2W40_003520</name>
</gene>
<dbReference type="EC" id="5.3.1.8" evidence="3"/>
<dbReference type="EMBL" id="JAVDWV010000018">
    <property type="protein sequence ID" value="MDR7156675.1"/>
    <property type="molecule type" value="Genomic_DNA"/>
</dbReference>
<accession>A0ABU1X515</accession>
<evidence type="ECO:0000256" key="2">
    <source>
        <dbReference type="ARBA" id="ARBA00022833"/>
    </source>
</evidence>
<dbReference type="PANTHER" id="PTHR42742">
    <property type="entry name" value="TRANSCRIPTIONAL REPRESSOR MPRA"/>
    <property type="match status" value="1"/>
</dbReference>
<name>A0ABU1X515_SPHXE</name>
<evidence type="ECO:0000313" key="4">
    <source>
        <dbReference type="Proteomes" id="UP001267638"/>
    </source>
</evidence>
<dbReference type="Proteomes" id="UP001267638">
    <property type="component" value="Unassembled WGS sequence"/>
</dbReference>
<reference evidence="3 4" key="1">
    <citation type="submission" date="2023-07" db="EMBL/GenBank/DDBJ databases">
        <title>Sorghum-associated microbial communities from plants grown in Nebraska, USA.</title>
        <authorList>
            <person name="Schachtman D."/>
        </authorList>
    </citation>
    <scope>NUCLEOTIDE SEQUENCE [LARGE SCALE GENOMIC DNA]</scope>
    <source>
        <strain evidence="3 4">4256</strain>
    </source>
</reference>
<sequence>MPLPDKRIAAVLQDKVASVGVARKLQPRHVAKPWGRINLPSVFGHIGPDPIGEIWYEGEESDLPLLVKHIFTSERLSIQVHPGDAAAIAEGLPGGKEEIWYILDCEPGARLGIGLNRAVSPEQFRAAALDGSIEQLINWQPVRPGDCYFIPAGTVHAIGAGIMLAEVQQNVDVTYRLYDYGRPRELHLDQGLAVSHLAPYDRPVVHAPSGQDAGCISPSNAPFHLELRHWQSGEHVQLPNARRIWFTPLDGSGMINGAPWAKGDCWLIDQNCRLQIDTPCSALLATTP</sequence>
<dbReference type="Gene3D" id="2.60.120.10">
    <property type="entry name" value="Jelly Rolls"/>
    <property type="match status" value="1"/>
</dbReference>
<keyword evidence="3" id="KW-0413">Isomerase</keyword>
<evidence type="ECO:0000256" key="1">
    <source>
        <dbReference type="ARBA" id="ARBA00022723"/>
    </source>
</evidence>
<dbReference type="InterPro" id="IPR051804">
    <property type="entry name" value="Carb_Metab_Reg_Kinase/Isom"/>
</dbReference>
<comment type="caution">
    <text evidence="3">The sequence shown here is derived from an EMBL/GenBank/DDBJ whole genome shotgun (WGS) entry which is preliminary data.</text>
</comment>
<protein>
    <submittedName>
        <fullName evidence="3">Mannose-6-phosphate isomerase</fullName>
        <ecNumber evidence="3">5.3.1.8</ecNumber>
    </submittedName>
</protein>
<dbReference type="SUPFAM" id="SSF51182">
    <property type="entry name" value="RmlC-like cupins"/>
    <property type="match status" value="1"/>
</dbReference>
<dbReference type="InterPro" id="IPR011051">
    <property type="entry name" value="RmlC_Cupin_sf"/>
</dbReference>
<keyword evidence="4" id="KW-1185">Reference proteome</keyword>
<keyword evidence="1" id="KW-0479">Metal-binding</keyword>